<dbReference type="GO" id="GO:0008610">
    <property type="term" value="P:lipid biosynthetic process"/>
    <property type="evidence" value="ECO:0007669"/>
    <property type="project" value="UniProtKB-ARBA"/>
</dbReference>
<gene>
    <name evidence="9" type="ORF">A994_02625</name>
</gene>
<evidence type="ECO:0000256" key="4">
    <source>
        <dbReference type="ARBA" id="ARBA00022679"/>
    </source>
</evidence>
<keyword evidence="7 8" id="KW-0472">Membrane</keyword>
<feature type="transmembrane region" description="Helical" evidence="8">
    <location>
        <begin position="215"/>
        <end position="235"/>
    </location>
</feature>
<dbReference type="PANTHER" id="PTHR33908:SF11">
    <property type="entry name" value="MEMBRANE PROTEIN"/>
    <property type="match status" value="1"/>
</dbReference>
<feature type="transmembrane region" description="Helical" evidence="8">
    <location>
        <begin position="71"/>
        <end position="90"/>
    </location>
</feature>
<dbReference type="InterPro" id="IPR050297">
    <property type="entry name" value="LipidA_mod_glycosyltrf_83"/>
</dbReference>
<dbReference type="EMBL" id="AMPO01000001">
    <property type="protein sequence ID" value="EKF87143.1"/>
    <property type="molecule type" value="Genomic_DNA"/>
</dbReference>
<evidence type="ECO:0000256" key="5">
    <source>
        <dbReference type="ARBA" id="ARBA00022692"/>
    </source>
</evidence>
<reference evidence="9 10" key="1">
    <citation type="journal article" date="2012" name="J. Bacteriol.">
        <title>Draft genome sequence of Methanobacterium formicicum DSM 3637, an archaebacterium isolated from the methane producer amoeba Pelomyxa palustris.</title>
        <authorList>
            <person name="Gutierrez G."/>
        </authorList>
    </citation>
    <scope>NUCLEOTIDE SEQUENCE [LARGE SCALE GENOMIC DNA]</scope>
    <source>
        <strain evidence="10">DSM 3637 / PP1</strain>
    </source>
</reference>
<evidence type="ECO:0000256" key="1">
    <source>
        <dbReference type="ARBA" id="ARBA00004651"/>
    </source>
</evidence>
<organism evidence="9 10">
    <name type="scientific">Methanobacterium formicicum (strain DSM 3637 / PP1)</name>
    <dbReference type="NCBI Taxonomy" id="1204725"/>
    <lineage>
        <taxon>Archaea</taxon>
        <taxon>Methanobacteriati</taxon>
        <taxon>Methanobacteriota</taxon>
        <taxon>Methanomada group</taxon>
        <taxon>Methanobacteria</taxon>
        <taxon>Methanobacteriales</taxon>
        <taxon>Methanobacteriaceae</taxon>
        <taxon>Methanobacterium</taxon>
    </lineage>
</organism>
<feature type="transmembrane region" description="Helical" evidence="8">
    <location>
        <begin position="176"/>
        <end position="203"/>
    </location>
</feature>
<protein>
    <submittedName>
        <fullName evidence="9">Uncharacterized protein</fullName>
    </submittedName>
</protein>
<feature type="transmembrane region" description="Helical" evidence="8">
    <location>
        <begin position="342"/>
        <end position="363"/>
    </location>
</feature>
<feature type="transmembrane region" description="Helical" evidence="8">
    <location>
        <begin position="285"/>
        <end position="304"/>
    </location>
</feature>
<keyword evidence="3" id="KW-0328">Glycosyltransferase</keyword>
<keyword evidence="4" id="KW-0808">Transferase</keyword>
<dbReference type="AlphaFoldDB" id="K2R3M5"/>
<dbReference type="PANTHER" id="PTHR33908">
    <property type="entry name" value="MANNOSYLTRANSFERASE YKCB-RELATED"/>
    <property type="match status" value="1"/>
</dbReference>
<feature type="transmembrane region" description="Helical" evidence="8">
    <location>
        <begin position="255"/>
        <end position="273"/>
    </location>
</feature>
<evidence type="ECO:0000256" key="3">
    <source>
        <dbReference type="ARBA" id="ARBA00022676"/>
    </source>
</evidence>
<evidence type="ECO:0000256" key="8">
    <source>
        <dbReference type="SAM" id="Phobius"/>
    </source>
</evidence>
<feature type="transmembrane region" description="Helical" evidence="8">
    <location>
        <begin position="148"/>
        <end position="164"/>
    </location>
</feature>
<evidence type="ECO:0000313" key="10">
    <source>
        <dbReference type="Proteomes" id="UP000007360"/>
    </source>
</evidence>
<dbReference type="OrthoDB" id="71268at2157"/>
<evidence type="ECO:0000256" key="7">
    <source>
        <dbReference type="ARBA" id="ARBA00023136"/>
    </source>
</evidence>
<accession>K2R3M5</accession>
<name>K2R3M5_METFP</name>
<comment type="subcellular location">
    <subcellularLocation>
        <location evidence="1">Cell membrane</location>
        <topology evidence="1">Multi-pass membrane protein</topology>
    </subcellularLocation>
</comment>
<dbReference type="GO" id="GO:0005886">
    <property type="term" value="C:plasma membrane"/>
    <property type="evidence" value="ECO:0007669"/>
    <property type="project" value="UniProtKB-SubCell"/>
</dbReference>
<feature type="transmembrane region" description="Helical" evidence="8">
    <location>
        <begin position="97"/>
        <end position="115"/>
    </location>
</feature>
<dbReference type="RefSeq" id="WP_004029725.1">
    <property type="nucleotide sequence ID" value="NZ_AMPO01000001.1"/>
</dbReference>
<feature type="transmembrane region" description="Helical" evidence="8">
    <location>
        <begin position="12"/>
        <end position="31"/>
    </location>
</feature>
<evidence type="ECO:0000256" key="6">
    <source>
        <dbReference type="ARBA" id="ARBA00022989"/>
    </source>
</evidence>
<dbReference type="GO" id="GO:0016763">
    <property type="term" value="F:pentosyltransferase activity"/>
    <property type="evidence" value="ECO:0007669"/>
    <property type="project" value="TreeGrafter"/>
</dbReference>
<keyword evidence="5 8" id="KW-0812">Transmembrane</keyword>
<keyword evidence="10" id="KW-1185">Reference proteome</keyword>
<evidence type="ECO:0000313" key="9">
    <source>
        <dbReference type="EMBL" id="EKF87143.1"/>
    </source>
</evidence>
<dbReference type="PATRIC" id="fig|1204725.3.peg.532"/>
<evidence type="ECO:0000256" key="2">
    <source>
        <dbReference type="ARBA" id="ARBA00022475"/>
    </source>
</evidence>
<proteinExistence type="predicted"/>
<sequence>MNYPQILREKPVLLLLIPALAAFFIALIPTLKYQWPLGGDIFYHVHLAKLYMEQGLVYWDPLTSAPYGRPIFYPPIFHLLLLSVGLIFGDMFTAARVLQPVLTLFLFLSFAYVAYKLYESVLVGVTAGFFIFFSVVFQRFILPGPENLALILFPLVIYGFYLSTQNKSYKYASISGIIAGVVFLTHMLSASFLVLVSSIYAILISLKDKSILKYWLVFVVSTLLVASIWWAPLLLKYGLVFNSGGDSPYLVSLLSYPKFFGVLTLLFAFFGAIRMIKRRSRQDILILISLISILLVSNLNYLGVPILSNRFLTFALFPLVVMAGVGVKHLKTVIDQKNISQNFYAIFIACVYVSSVMIGYSMLADVDSGFLWLRASDGELDIAEWFQENGDKKGVVVAYNFRDPFIVAISRQPVATGGYGQGIVHTLDIQKYADGGMNQSDYIKDNVGYVVLPSGMNAPPYTTLAYKNSYYQIFTFNR</sequence>
<feature type="transmembrane region" description="Helical" evidence="8">
    <location>
        <begin position="121"/>
        <end position="141"/>
    </location>
</feature>
<comment type="caution">
    <text evidence="9">The sequence shown here is derived from an EMBL/GenBank/DDBJ whole genome shotgun (WGS) entry which is preliminary data.</text>
</comment>
<feature type="transmembrane region" description="Helical" evidence="8">
    <location>
        <begin position="310"/>
        <end position="330"/>
    </location>
</feature>
<dbReference type="Proteomes" id="UP000007360">
    <property type="component" value="Unassembled WGS sequence"/>
</dbReference>
<keyword evidence="6 8" id="KW-1133">Transmembrane helix</keyword>
<keyword evidence="2" id="KW-1003">Cell membrane</keyword>